<dbReference type="STRING" id="597456.A0A0L7R517"/>
<evidence type="ECO:0000256" key="6">
    <source>
        <dbReference type="ARBA" id="ARBA00023170"/>
    </source>
</evidence>
<dbReference type="GO" id="GO:0005886">
    <property type="term" value="C:plasma membrane"/>
    <property type="evidence" value="ECO:0007669"/>
    <property type="project" value="UniProtKB-SubCell"/>
</dbReference>
<dbReference type="PANTHER" id="PTHR21143:SF104">
    <property type="entry name" value="GUSTATORY RECEPTOR 8A-RELATED"/>
    <property type="match status" value="1"/>
</dbReference>
<keyword evidence="7 8" id="KW-0807">Transducer</keyword>
<protein>
    <recommendedName>
        <fullName evidence="8">Gustatory receptor</fullName>
    </recommendedName>
</protein>
<dbReference type="GO" id="GO:0030425">
    <property type="term" value="C:dendrite"/>
    <property type="evidence" value="ECO:0007669"/>
    <property type="project" value="TreeGrafter"/>
</dbReference>
<feature type="transmembrane region" description="Helical" evidence="8">
    <location>
        <begin position="54"/>
        <end position="73"/>
    </location>
</feature>
<keyword evidence="10" id="KW-1185">Reference proteome</keyword>
<reference evidence="9 10" key="1">
    <citation type="submission" date="2015-07" db="EMBL/GenBank/DDBJ databases">
        <title>The genome of Habropoda laboriosa.</title>
        <authorList>
            <person name="Pan H."/>
            <person name="Kapheim K."/>
        </authorList>
    </citation>
    <scope>NUCLEOTIDE SEQUENCE [LARGE SCALE GENOMIC DNA]</scope>
    <source>
        <strain evidence="9">0110345459</strain>
    </source>
</reference>
<evidence type="ECO:0000313" key="10">
    <source>
        <dbReference type="Proteomes" id="UP000053825"/>
    </source>
</evidence>
<keyword evidence="4 8" id="KW-1133">Transmembrane helix</keyword>
<keyword evidence="6 8" id="KW-0675">Receptor</keyword>
<dbReference type="AlphaFoldDB" id="A0A0L7R517"/>
<dbReference type="GO" id="GO:0050909">
    <property type="term" value="P:sensory perception of taste"/>
    <property type="evidence" value="ECO:0007669"/>
    <property type="project" value="InterPro"/>
</dbReference>
<keyword evidence="5 8" id="KW-0472">Membrane</keyword>
<dbReference type="Proteomes" id="UP000053825">
    <property type="component" value="Unassembled WGS sequence"/>
</dbReference>
<dbReference type="EMBL" id="KQ414654">
    <property type="protein sequence ID" value="KOC65980.1"/>
    <property type="molecule type" value="Genomic_DNA"/>
</dbReference>
<dbReference type="GO" id="GO:0007635">
    <property type="term" value="P:chemosensory behavior"/>
    <property type="evidence" value="ECO:0007669"/>
    <property type="project" value="TreeGrafter"/>
</dbReference>
<feature type="transmembrane region" description="Helical" evidence="8">
    <location>
        <begin position="175"/>
        <end position="191"/>
    </location>
</feature>
<dbReference type="GO" id="GO:0007165">
    <property type="term" value="P:signal transduction"/>
    <property type="evidence" value="ECO:0007669"/>
    <property type="project" value="UniProtKB-KW"/>
</dbReference>
<feature type="transmembrane region" description="Helical" evidence="8">
    <location>
        <begin position="126"/>
        <end position="147"/>
    </location>
</feature>
<dbReference type="GO" id="GO:0008049">
    <property type="term" value="P:male courtship behavior"/>
    <property type="evidence" value="ECO:0007669"/>
    <property type="project" value="TreeGrafter"/>
</dbReference>
<organism evidence="9 10">
    <name type="scientific">Habropoda laboriosa</name>
    <dbReference type="NCBI Taxonomy" id="597456"/>
    <lineage>
        <taxon>Eukaryota</taxon>
        <taxon>Metazoa</taxon>
        <taxon>Ecdysozoa</taxon>
        <taxon>Arthropoda</taxon>
        <taxon>Hexapoda</taxon>
        <taxon>Insecta</taxon>
        <taxon>Pterygota</taxon>
        <taxon>Neoptera</taxon>
        <taxon>Endopterygota</taxon>
        <taxon>Hymenoptera</taxon>
        <taxon>Apocrita</taxon>
        <taxon>Aculeata</taxon>
        <taxon>Apoidea</taxon>
        <taxon>Anthophila</taxon>
        <taxon>Apidae</taxon>
        <taxon>Habropoda</taxon>
    </lineage>
</organism>
<proteinExistence type="inferred from homology"/>
<feature type="transmembrane region" description="Helical" evidence="8">
    <location>
        <begin position="278"/>
        <end position="302"/>
    </location>
</feature>
<gene>
    <name evidence="9" type="ORF">WH47_12779</name>
</gene>
<evidence type="ECO:0000256" key="1">
    <source>
        <dbReference type="ARBA" id="ARBA00004651"/>
    </source>
</evidence>
<dbReference type="OrthoDB" id="6366728at2759"/>
<comment type="similarity">
    <text evidence="8">Belongs to the insect chemoreceptor superfamily. Gustatory receptor (GR) family.</text>
</comment>
<dbReference type="GO" id="GO:0030424">
    <property type="term" value="C:axon"/>
    <property type="evidence" value="ECO:0007669"/>
    <property type="project" value="TreeGrafter"/>
</dbReference>
<evidence type="ECO:0000256" key="3">
    <source>
        <dbReference type="ARBA" id="ARBA00022692"/>
    </source>
</evidence>
<keyword evidence="3 8" id="KW-0812">Transmembrane</keyword>
<sequence>MGLFQNEFPRFPKNYPLPLSKIRVKPFDVETTLAEVKLERKNRAKKYHGPDSPLYSAIYPSVCIMKVFGLAPYDFTGDEMTPSNLCLVFSFAFMCIYCYIVYIVYLKFTSLKRQKQMLNVVETTKVIVNFLVAMYELVSTVFTRRVFSRIWNALQDSDERMSQLGYPRKETKTKIAMWTLLISQIIVWTVVNQSGMYALMEAWFFNVSYICVYLGTAIPVYKFFGMTSFLGQRFHQLNQIARENLPPRVGYKSSSVSKKTIQDLHDKLMLSSEELASLYSWSLLFWLGNLSVHSVSNLYFIIDWLILMPWTNIAWLRVFNMWSWEVGFISQLLVIYIACDYTITEANSMGAIFVEWDARVIQRFPYDVSISLKFYNNCRSIN</sequence>
<evidence type="ECO:0000313" key="9">
    <source>
        <dbReference type="EMBL" id="KOC65980.1"/>
    </source>
</evidence>
<feature type="transmembrane region" description="Helical" evidence="8">
    <location>
        <begin position="203"/>
        <end position="224"/>
    </location>
</feature>
<keyword evidence="2 8" id="KW-1003">Cell membrane</keyword>
<dbReference type="PANTHER" id="PTHR21143">
    <property type="entry name" value="INVERTEBRATE GUSTATORY RECEPTOR"/>
    <property type="match status" value="1"/>
</dbReference>
<evidence type="ECO:0000256" key="7">
    <source>
        <dbReference type="ARBA" id="ARBA00023224"/>
    </source>
</evidence>
<feature type="transmembrane region" description="Helical" evidence="8">
    <location>
        <begin position="85"/>
        <end position="106"/>
    </location>
</feature>
<evidence type="ECO:0000256" key="2">
    <source>
        <dbReference type="ARBA" id="ARBA00022475"/>
    </source>
</evidence>
<feature type="transmembrane region" description="Helical" evidence="8">
    <location>
        <begin position="322"/>
        <end position="339"/>
    </location>
</feature>
<accession>A0A0L7R517</accession>
<evidence type="ECO:0000256" key="8">
    <source>
        <dbReference type="RuleBase" id="RU363108"/>
    </source>
</evidence>
<dbReference type="Pfam" id="PF08395">
    <property type="entry name" value="7tm_7"/>
    <property type="match status" value="1"/>
</dbReference>
<name>A0A0L7R517_9HYME</name>
<comment type="subcellular location">
    <subcellularLocation>
        <location evidence="1 8">Cell membrane</location>
        <topology evidence="1 8">Multi-pass membrane protein</topology>
    </subcellularLocation>
</comment>
<evidence type="ECO:0000256" key="4">
    <source>
        <dbReference type="ARBA" id="ARBA00022989"/>
    </source>
</evidence>
<evidence type="ECO:0000256" key="5">
    <source>
        <dbReference type="ARBA" id="ARBA00023136"/>
    </source>
</evidence>
<comment type="function">
    <text evidence="8">Gustatory receptor which mediates acceptance or avoidance behavior, depending on its substrates.</text>
</comment>
<dbReference type="InterPro" id="IPR013604">
    <property type="entry name" value="7TM_chemorcpt"/>
</dbReference>
<dbReference type="GO" id="GO:0043025">
    <property type="term" value="C:neuronal cell body"/>
    <property type="evidence" value="ECO:0007669"/>
    <property type="project" value="TreeGrafter"/>
</dbReference>